<keyword evidence="6" id="KW-1185">Reference proteome</keyword>
<dbReference type="SMART" id="SM00338">
    <property type="entry name" value="BRLZ"/>
    <property type="match status" value="1"/>
</dbReference>
<dbReference type="GO" id="GO:0000976">
    <property type="term" value="F:transcription cis-regulatory region binding"/>
    <property type="evidence" value="ECO:0007669"/>
    <property type="project" value="InterPro"/>
</dbReference>
<accession>A0A5N5WTC3</accession>
<evidence type="ECO:0000256" key="3">
    <source>
        <dbReference type="SAM" id="MobiDB-lite"/>
    </source>
</evidence>
<evidence type="ECO:0000256" key="1">
    <source>
        <dbReference type="ARBA" id="ARBA00004123"/>
    </source>
</evidence>
<dbReference type="GO" id="GO:0001228">
    <property type="term" value="F:DNA-binding transcription activator activity, RNA polymerase II-specific"/>
    <property type="evidence" value="ECO:0007669"/>
    <property type="project" value="TreeGrafter"/>
</dbReference>
<dbReference type="SUPFAM" id="SSF57959">
    <property type="entry name" value="Leucine zipper domain"/>
    <property type="match status" value="1"/>
</dbReference>
<comment type="subcellular location">
    <subcellularLocation>
        <location evidence="1">Nucleus</location>
    </subcellularLocation>
</comment>
<dbReference type="InterPro" id="IPR046347">
    <property type="entry name" value="bZIP_sf"/>
</dbReference>
<evidence type="ECO:0000313" key="5">
    <source>
        <dbReference type="EMBL" id="KAB8070420.1"/>
    </source>
</evidence>
<evidence type="ECO:0000256" key="2">
    <source>
        <dbReference type="ARBA" id="ARBA00023242"/>
    </source>
</evidence>
<dbReference type="EMBL" id="ML732303">
    <property type="protein sequence ID" value="KAB8070420.1"/>
    <property type="molecule type" value="Genomic_DNA"/>
</dbReference>
<proteinExistence type="predicted"/>
<dbReference type="GO" id="GO:0090575">
    <property type="term" value="C:RNA polymerase II transcription regulator complex"/>
    <property type="evidence" value="ECO:0007669"/>
    <property type="project" value="TreeGrafter"/>
</dbReference>
<sequence length="327" mass="36244">MGKHKFITGRWSLKGGSEEPSEPGMKRKEQLRRAQENYRRRKEGYVKSLEGEVVHLRTCRSDLLGETRKLTAEIEWLRDIIDRHNIILPPTPEPLASAIQQPAPTSSSITTVYVNTDHLNNKRLIVQIDGPSVEEAPSSIHHRNHCCHAPPGGSTAPDFLFTAPPESSHDANVTNSCHQSPWINQSEVAVGMNFILSLEGPCLEHVKAARETPDAPNGHALTLTASIFRLYGESSLPPEEDQLLKVSRKTLERLLELSSQLAVEDELTPTQVWAFICQSPWAVDARPDQIMSIAQGLLSHVTCYGYGSVIPRDVVMNAVAQAFQIPS</sequence>
<feature type="region of interest" description="Disordered" evidence="3">
    <location>
        <begin position="1"/>
        <end position="30"/>
    </location>
</feature>
<dbReference type="PANTHER" id="PTHR40621">
    <property type="entry name" value="TRANSCRIPTION FACTOR KAPC-RELATED"/>
    <property type="match status" value="1"/>
</dbReference>
<organism evidence="5 6">
    <name type="scientific">Aspergillus leporis</name>
    <dbReference type="NCBI Taxonomy" id="41062"/>
    <lineage>
        <taxon>Eukaryota</taxon>
        <taxon>Fungi</taxon>
        <taxon>Dikarya</taxon>
        <taxon>Ascomycota</taxon>
        <taxon>Pezizomycotina</taxon>
        <taxon>Eurotiomycetes</taxon>
        <taxon>Eurotiomycetidae</taxon>
        <taxon>Eurotiales</taxon>
        <taxon>Aspergillaceae</taxon>
        <taxon>Aspergillus</taxon>
        <taxon>Aspergillus subgen. Circumdati</taxon>
    </lineage>
</organism>
<dbReference type="Gene3D" id="1.20.5.170">
    <property type="match status" value="1"/>
</dbReference>
<evidence type="ECO:0000313" key="6">
    <source>
        <dbReference type="Proteomes" id="UP000326565"/>
    </source>
</evidence>
<keyword evidence="2" id="KW-0539">Nucleus</keyword>
<gene>
    <name evidence="5" type="ORF">BDV29DRAFT_180947</name>
</gene>
<reference evidence="5 6" key="1">
    <citation type="submission" date="2019-04" db="EMBL/GenBank/DDBJ databases">
        <title>Friends and foes A comparative genomics study of 23 Aspergillus species from section Flavi.</title>
        <authorList>
            <consortium name="DOE Joint Genome Institute"/>
            <person name="Kjaerbolling I."/>
            <person name="Vesth T."/>
            <person name="Frisvad J.C."/>
            <person name="Nybo J.L."/>
            <person name="Theobald S."/>
            <person name="Kildgaard S."/>
            <person name="Isbrandt T."/>
            <person name="Kuo A."/>
            <person name="Sato A."/>
            <person name="Lyhne E.K."/>
            <person name="Kogle M.E."/>
            <person name="Wiebenga A."/>
            <person name="Kun R.S."/>
            <person name="Lubbers R.J."/>
            <person name="Makela M.R."/>
            <person name="Barry K."/>
            <person name="Chovatia M."/>
            <person name="Clum A."/>
            <person name="Daum C."/>
            <person name="Haridas S."/>
            <person name="He G."/>
            <person name="LaButti K."/>
            <person name="Lipzen A."/>
            <person name="Mondo S."/>
            <person name="Riley R."/>
            <person name="Salamov A."/>
            <person name="Simmons B.A."/>
            <person name="Magnuson J.K."/>
            <person name="Henrissat B."/>
            <person name="Mortensen U.H."/>
            <person name="Larsen T.O."/>
            <person name="Devries R.P."/>
            <person name="Grigoriev I.V."/>
            <person name="Machida M."/>
            <person name="Baker S.E."/>
            <person name="Andersen M.R."/>
        </authorList>
    </citation>
    <scope>NUCLEOTIDE SEQUENCE [LARGE SCALE GENOMIC DNA]</scope>
    <source>
        <strain evidence="5 6">CBS 151.66</strain>
    </source>
</reference>
<dbReference type="CDD" id="cd14688">
    <property type="entry name" value="bZIP_YAP"/>
    <property type="match status" value="1"/>
</dbReference>
<feature type="domain" description="BZIP" evidence="4">
    <location>
        <begin position="19"/>
        <end position="83"/>
    </location>
</feature>
<dbReference type="Proteomes" id="UP000326565">
    <property type="component" value="Unassembled WGS sequence"/>
</dbReference>
<evidence type="ECO:0000259" key="4">
    <source>
        <dbReference type="SMART" id="SM00338"/>
    </source>
</evidence>
<dbReference type="AlphaFoldDB" id="A0A5N5WTC3"/>
<dbReference type="InterPro" id="IPR004827">
    <property type="entry name" value="bZIP"/>
</dbReference>
<protein>
    <recommendedName>
        <fullName evidence="4">BZIP domain-containing protein</fullName>
    </recommendedName>
</protein>
<dbReference type="PANTHER" id="PTHR40621:SF6">
    <property type="entry name" value="AP-1-LIKE TRANSCRIPTION FACTOR YAP1-RELATED"/>
    <property type="match status" value="1"/>
</dbReference>
<dbReference type="Pfam" id="PF00170">
    <property type="entry name" value="bZIP_1"/>
    <property type="match status" value="1"/>
</dbReference>
<name>A0A5N5WTC3_9EURO</name>
<dbReference type="InterPro" id="IPR050936">
    <property type="entry name" value="AP-1-like"/>
</dbReference>
<dbReference type="OrthoDB" id="2590011at2759"/>